<keyword evidence="1" id="KW-1133">Transmembrane helix</keyword>
<feature type="domain" description="PWWP" evidence="2">
    <location>
        <begin position="16"/>
        <end position="30"/>
    </location>
</feature>
<accession>A0A8C4VJS6</accession>
<keyword evidence="1" id="KW-0812">Transmembrane</keyword>
<dbReference type="PROSITE" id="PS50812">
    <property type="entry name" value="PWWP"/>
    <property type="match status" value="1"/>
</dbReference>
<evidence type="ECO:0000256" key="1">
    <source>
        <dbReference type="SAM" id="Phobius"/>
    </source>
</evidence>
<sequence>RTRVCSVEVVSCDYSPGDLVWAKMEGYPWWFNRTVNRIPIFKCIKYFGFLSTFSCILYSVL</sequence>
<keyword evidence="4" id="KW-1185">Reference proteome</keyword>
<dbReference type="Gene3D" id="2.30.30.140">
    <property type="match status" value="1"/>
</dbReference>
<dbReference type="Ensembl" id="ENSGEVT00005002179.1">
    <property type="protein sequence ID" value="ENSGEVP00005002074.1"/>
    <property type="gene ID" value="ENSGEVG00005001560.1"/>
</dbReference>
<proteinExistence type="predicted"/>
<dbReference type="SUPFAM" id="SSF63748">
    <property type="entry name" value="Tudor/PWWP/MBT"/>
    <property type="match status" value="1"/>
</dbReference>
<dbReference type="InterPro" id="IPR000313">
    <property type="entry name" value="PWWP_dom"/>
</dbReference>
<evidence type="ECO:0000259" key="2">
    <source>
        <dbReference type="PROSITE" id="PS50812"/>
    </source>
</evidence>
<dbReference type="OrthoDB" id="757982at2759"/>
<evidence type="ECO:0000313" key="4">
    <source>
        <dbReference type="Proteomes" id="UP000694390"/>
    </source>
</evidence>
<dbReference type="Proteomes" id="UP000694390">
    <property type="component" value="Unassembled WGS sequence"/>
</dbReference>
<reference evidence="3" key="1">
    <citation type="submission" date="2025-08" db="UniProtKB">
        <authorList>
            <consortium name="Ensembl"/>
        </authorList>
    </citation>
    <scope>IDENTIFICATION</scope>
</reference>
<evidence type="ECO:0000313" key="3">
    <source>
        <dbReference type="Ensembl" id="ENSGEVP00005002074.1"/>
    </source>
</evidence>
<organism evidence="3 4">
    <name type="scientific">Gopherus evgoodei</name>
    <name type="common">Goodes thornscrub tortoise</name>
    <dbReference type="NCBI Taxonomy" id="1825980"/>
    <lineage>
        <taxon>Eukaryota</taxon>
        <taxon>Metazoa</taxon>
        <taxon>Chordata</taxon>
        <taxon>Craniata</taxon>
        <taxon>Vertebrata</taxon>
        <taxon>Euteleostomi</taxon>
        <taxon>Archelosauria</taxon>
        <taxon>Testudinata</taxon>
        <taxon>Testudines</taxon>
        <taxon>Cryptodira</taxon>
        <taxon>Durocryptodira</taxon>
        <taxon>Testudinoidea</taxon>
        <taxon>Testudinidae</taxon>
        <taxon>Gopherus</taxon>
    </lineage>
</organism>
<keyword evidence="1" id="KW-0472">Membrane</keyword>
<reference evidence="3" key="2">
    <citation type="submission" date="2025-09" db="UniProtKB">
        <authorList>
            <consortium name="Ensembl"/>
        </authorList>
    </citation>
    <scope>IDENTIFICATION</scope>
</reference>
<dbReference type="AlphaFoldDB" id="A0A8C4VJS6"/>
<feature type="transmembrane region" description="Helical" evidence="1">
    <location>
        <begin position="43"/>
        <end position="60"/>
    </location>
</feature>
<name>A0A8C4VJS6_9SAUR</name>
<protein>
    <recommendedName>
        <fullName evidence="2">PWWP domain-containing protein</fullName>
    </recommendedName>
</protein>